<feature type="transmembrane region" description="Helical" evidence="5">
    <location>
        <begin position="368"/>
        <end position="385"/>
    </location>
</feature>
<dbReference type="AlphaFoldDB" id="A0A853CXP0"/>
<feature type="transmembrane region" description="Helical" evidence="5">
    <location>
        <begin position="209"/>
        <end position="232"/>
    </location>
</feature>
<feature type="transmembrane region" description="Helical" evidence="5">
    <location>
        <begin position="278"/>
        <end position="296"/>
    </location>
</feature>
<dbReference type="PANTHER" id="PTHR43683">
    <property type="entry name" value="MULTIDRUG EFFLUX PROTEIN YFMO"/>
    <property type="match status" value="1"/>
</dbReference>
<dbReference type="Pfam" id="PF07690">
    <property type="entry name" value="MFS_1"/>
    <property type="match status" value="1"/>
</dbReference>
<evidence type="ECO:0000313" key="7">
    <source>
        <dbReference type="EMBL" id="NYJ25288.1"/>
    </source>
</evidence>
<sequence>MSHQKPDNILKQPTAVWAVAFASVIAFMGIGLVDPILPAIAASLQATPTQTEMLFTSYLLITGVAMFFTSWISSRIGAKRTLLIGLALIVVFALAAGLSQNVWSIIGFRAGWGLGNALFISTALATIVGAAAGGTSAAIILYEAALGLGIAIGPLLGGLLGSWSWRGPFFGTATLMAIGFIAIVVMLKKNPEKPSPTKLSAPFRALGRPALGFLAAAALFYNIGFFVLLAYTPFALADLGVKDAITLGLIFFGWGVALALTSVWVAPLLTARLPRTRVLWLIMPLLALDLAAAGLLVGSLVALIVCVIVGGLLLGILNTVLTECVMEATDLPRSVASSAYSGVRFLGGAIAPPAATLLASLFARSTPFYAGAISVLIAAALVMLGHKHLKRVDAPHETREQEAEVLALADAD</sequence>
<feature type="transmembrane region" description="Helical" evidence="5">
    <location>
        <begin position="53"/>
        <end position="72"/>
    </location>
</feature>
<comment type="caution">
    <text evidence="7">The sequence shown here is derived from an EMBL/GenBank/DDBJ whole genome shotgun (WGS) entry which is preliminary data.</text>
</comment>
<dbReference type="InterPro" id="IPR053200">
    <property type="entry name" value="YfmO-like"/>
</dbReference>
<comment type="subcellular location">
    <subcellularLocation>
        <location evidence="1">Cell membrane</location>
        <topology evidence="1">Multi-pass membrane protein</topology>
    </subcellularLocation>
</comment>
<feature type="transmembrane region" description="Helical" evidence="5">
    <location>
        <begin position="15"/>
        <end position="33"/>
    </location>
</feature>
<proteinExistence type="predicted"/>
<feature type="transmembrane region" description="Helical" evidence="5">
    <location>
        <begin position="342"/>
        <end position="362"/>
    </location>
</feature>
<dbReference type="PANTHER" id="PTHR43683:SF1">
    <property type="entry name" value="MULTIDRUG EFFLUX PROTEIN YFMO"/>
    <property type="match status" value="1"/>
</dbReference>
<evidence type="ECO:0000256" key="4">
    <source>
        <dbReference type="ARBA" id="ARBA00023136"/>
    </source>
</evidence>
<gene>
    <name evidence="7" type="ORF">HNR13_003575</name>
</gene>
<name>A0A853CXP0_9MICO</name>
<feature type="transmembrane region" description="Helical" evidence="5">
    <location>
        <begin position="244"/>
        <end position="266"/>
    </location>
</feature>
<keyword evidence="2 5" id="KW-0812">Transmembrane</keyword>
<organism evidence="7 8">
    <name type="scientific">Leifsonia shinshuensis</name>
    <dbReference type="NCBI Taxonomy" id="150026"/>
    <lineage>
        <taxon>Bacteria</taxon>
        <taxon>Bacillati</taxon>
        <taxon>Actinomycetota</taxon>
        <taxon>Actinomycetes</taxon>
        <taxon>Micrococcales</taxon>
        <taxon>Microbacteriaceae</taxon>
        <taxon>Leifsonia</taxon>
    </lineage>
</organism>
<dbReference type="CDD" id="cd17474">
    <property type="entry name" value="MFS_YfmO_like"/>
    <property type="match status" value="1"/>
</dbReference>
<evidence type="ECO:0000256" key="2">
    <source>
        <dbReference type="ARBA" id="ARBA00022692"/>
    </source>
</evidence>
<feature type="domain" description="Major facilitator superfamily (MFS) profile" evidence="6">
    <location>
        <begin position="15"/>
        <end position="390"/>
    </location>
</feature>
<evidence type="ECO:0000259" key="6">
    <source>
        <dbReference type="PROSITE" id="PS50850"/>
    </source>
</evidence>
<keyword evidence="4 5" id="KW-0472">Membrane</keyword>
<reference evidence="7 8" key="1">
    <citation type="submission" date="2020-07" db="EMBL/GenBank/DDBJ databases">
        <title>Sequencing the genomes of 1000 actinobacteria strains.</title>
        <authorList>
            <person name="Klenk H.-P."/>
        </authorList>
    </citation>
    <scope>NUCLEOTIDE SEQUENCE [LARGE SCALE GENOMIC DNA]</scope>
    <source>
        <strain evidence="7 8">DSM 15165</strain>
    </source>
</reference>
<feature type="transmembrane region" description="Helical" evidence="5">
    <location>
        <begin position="302"/>
        <end position="321"/>
    </location>
</feature>
<dbReference type="RefSeq" id="WP_179607948.1">
    <property type="nucleotide sequence ID" value="NZ_BAABEH010000001.1"/>
</dbReference>
<dbReference type="InterPro" id="IPR011701">
    <property type="entry name" value="MFS"/>
</dbReference>
<dbReference type="Gene3D" id="1.20.1250.20">
    <property type="entry name" value="MFS general substrate transporter like domains"/>
    <property type="match status" value="1"/>
</dbReference>
<dbReference type="SUPFAM" id="SSF103473">
    <property type="entry name" value="MFS general substrate transporter"/>
    <property type="match status" value="1"/>
</dbReference>
<evidence type="ECO:0000256" key="5">
    <source>
        <dbReference type="SAM" id="Phobius"/>
    </source>
</evidence>
<dbReference type="GO" id="GO:0022857">
    <property type="term" value="F:transmembrane transporter activity"/>
    <property type="evidence" value="ECO:0007669"/>
    <property type="project" value="InterPro"/>
</dbReference>
<dbReference type="EMBL" id="JACCFL010000001">
    <property type="protein sequence ID" value="NYJ25288.1"/>
    <property type="molecule type" value="Genomic_DNA"/>
</dbReference>
<dbReference type="InterPro" id="IPR020846">
    <property type="entry name" value="MFS_dom"/>
</dbReference>
<dbReference type="PRINTS" id="PR01035">
    <property type="entry name" value="TCRTETA"/>
</dbReference>
<dbReference type="GO" id="GO:0005886">
    <property type="term" value="C:plasma membrane"/>
    <property type="evidence" value="ECO:0007669"/>
    <property type="project" value="UniProtKB-SubCell"/>
</dbReference>
<feature type="transmembrane region" description="Helical" evidence="5">
    <location>
        <begin position="112"/>
        <end position="132"/>
    </location>
</feature>
<evidence type="ECO:0000256" key="1">
    <source>
        <dbReference type="ARBA" id="ARBA00004651"/>
    </source>
</evidence>
<dbReference type="PROSITE" id="PS50850">
    <property type="entry name" value="MFS"/>
    <property type="match status" value="1"/>
</dbReference>
<dbReference type="InterPro" id="IPR001958">
    <property type="entry name" value="Tet-R_TetA/multi-R_MdtG-like"/>
</dbReference>
<accession>A0A853CXP0</accession>
<keyword evidence="3 5" id="KW-1133">Transmembrane helix</keyword>
<evidence type="ECO:0000256" key="3">
    <source>
        <dbReference type="ARBA" id="ARBA00022989"/>
    </source>
</evidence>
<dbReference type="InterPro" id="IPR036259">
    <property type="entry name" value="MFS_trans_sf"/>
</dbReference>
<feature type="transmembrane region" description="Helical" evidence="5">
    <location>
        <begin position="84"/>
        <end position="106"/>
    </location>
</feature>
<evidence type="ECO:0000313" key="8">
    <source>
        <dbReference type="Proteomes" id="UP000578352"/>
    </source>
</evidence>
<feature type="transmembrane region" description="Helical" evidence="5">
    <location>
        <begin position="139"/>
        <end position="163"/>
    </location>
</feature>
<feature type="transmembrane region" description="Helical" evidence="5">
    <location>
        <begin position="169"/>
        <end position="188"/>
    </location>
</feature>
<protein>
    <submittedName>
        <fullName evidence="7">Putative MFS family arabinose efflux permease</fullName>
    </submittedName>
</protein>
<dbReference type="Proteomes" id="UP000578352">
    <property type="component" value="Unassembled WGS sequence"/>
</dbReference>